<keyword evidence="2" id="KW-0472">Membrane</keyword>
<sequence length="222" mass="23310">MKRILTVLLAVLCFSFLVGSMAFAGALKSVYLKDGGVIECQKVWKTNGNIMVLVNRDVLLDFSRDEVDLKKTFGKKPAKTKKKGVKRQKIGAGRPPLPQKAIAQKPSARPIQGVVSSVQKPAKPVKPLQAVKAAPAPHAPPQPVAGALKAKPAVNPPVQGAAPAAKKPVPPAKAVPKSAIQPVQPPAEPPFSFTSSLMLQAAGGGVLIVLLVVLLAMRRKKG</sequence>
<evidence type="ECO:0000256" key="1">
    <source>
        <dbReference type="SAM" id="MobiDB-lite"/>
    </source>
</evidence>
<keyword evidence="2" id="KW-1133">Transmembrane helix</keyword>
<dbReference type="KEGG" id="gur:Gura_4071"/>
<feature type="region of interest" description="Disordered" evidence="1">
    <location>
        <begin position="153"/>
        <end position="172"/>
    </location>
</feature>
<organism evidence="4 5">
    <name type="scientific">Geotalea uraniireducens (strain Rf4)</name>
    <name type="common">Geobacter uraniireducens</name>
    <dbReference type="NCBI Taxonomy" id="351605"/>
    <lineage>
        <taxon>Bacteria</taxon>
        <taxon>Pseudomonadati</taxon>
        <taxon>Thermodesulfobacteriota</taxon>
        <taxon>Desulfuromonadia</taxon>
        <taxon>Geobacterales</taxon>
        <taxon>Geobacteraceae</taxon>
        <taxon>Geotalea</taxon>
    </lineage>
</organism>
<dbReference type="RefSeq" id="WP_011940851.1">
    <property type="nucleotide sequence ID" value="NC_009483.1"/>
</dbReference>
<dbReference type="HOGENOM" id="CLU_1183664_0_0_7"/>
<gene>
    <name evidence="4" type="ordered locus">Gura_4071</name>
</gene>
<dbReference type="STRING" id="351605.Gura_4071"/>
<evidence type="ECO:0000256" key="3">
    <source>
        <dbReference type="SAM" id="SignalP"/>
    </source>
</evidence>
<evidence type="ECO:0000313" key="4">
    <source>
        <dbReference type="EMBL" id="ABQ28214.1"/>
    </source>
</evidence>
<feature type="region of interest" description="Disordered" evidence="1">
    <location>
        <begin position="75"/>
        <end position="148"/>
    </location>
</feature>
<feature type="signal peptide" evidence="3">
    <location>
        <begin position="1"/>
        <end position="24"/>
    </location>
</feature>
<feature type="compositionally biased region" description="Basic residues" evidence="1">
    <location>
        <begin position="75"/>
        <end position="89"/>
    </location>
</feature>
<keyword evidence="3" id="KW-0732">Signal</keyword>
<evidence type="ECO:0008006" key="6">
    <source>
        <dbReference type="Google" id="ProtNLM"/>
    </source>
</evidence>
<dbReference type="OrthoDB" id="5397582at2"/>
<evidence type="ECO:0000256" key="2">
    <source>
        <dbReference type="SAM" id="Phobius"/>
    </source>
</evidence>
<keyword evidence="2" id="KW-0812">Transmembrane</keyword>
<keyword evidence="5" id="KW-1185">Reference proteome</keyword>
<feature type="compositionally biased region" description="Low complexity" evidence="1">
    <location>
        <begin position="156"/>
        <end position="167"/>
    </location>
</feature>
<dbReference type="AlphaFoldDB" id="A5G8U6"/>
<feature type="transmembrane region" description="Helical" evidence="2">
    <location>
        <begin position="197"/>
        <end position="217"/>
    </location>
</feature>
<evidence type="ECO:0000313" key="5">
    <source>
        <dbReference type="Proteomes" id="UP000006695"/>
    </source>
</evidence>
<reference evidence="4 5" key="1">
    <citation type="submission" date="2007-05" db="EMBL/GenBank/DDBJ databases">
        <title>Complete sequence of Geobacter uraniireducens Rf4.</title>
        <authorList>
            <consortium name="US DOE Joint Genome Institute"/>
            <person name="Copeland A."/>
            <person name="Lucas S."/>
            <person name="Lapidus A."/>
            <person name="Barry K."/>
            <person name="Detter J.C."/>
            <person name="Glavina del Rio T."/>
            <person name="Hammon N."/>
            <person name="Israni S."/>
            <person name="Dalin E."/>
            <person name="Tice H."/>
            <person name="Pitluck S."/>
            <person name="Chertkov O."/>
            <person name="Brettin T."/>
            <person name="Bruce D."/>
            <person name="Han C."/>
            <person name="Schmutz J."/>
            <person name="Larimer F."/>
            <person name="Land M."/>
            <person name="Hauser L."/>
            <person name="Kyrpides N."/>
            <person name="Mikhailova N."/>
            <person name="Shelobolina E."/>
            <person name="Aklujkar M."/>
            <person name="Lovley D."/>
            <person name="Richardson P."/>
        </authorList>
    </citation>
    <scope>NUCLEOTIDE SEQUENCE [LARGE SCALE GENOMIC DNA]</scope>
    <source>
        <strain evidence="4 5">Rf4</strain>
    </source>
</reference>
<dbReference type="Proteomes" id="UP000006695">
    <property type="component" value="Chromosome"/>
</dbReference>
<name>A5G8U6_GEOUR</name>
<dbReference type="EMBL" id="CP000698">
    <property type="protein sequence ID" value="ABQ28214.1"/>
    <property type="molecule type" value="Genomic_DNA"/>
</dbReference>
<protein>
    <recommendedName>
        <fullName evidence="6">Gram-positive cocci surface proteins LPxTG domain-containing protein</fullName>
    </recommendedName>
</protein>
<accession>A5G8U6</accession>
<feature type="chain" id="PRO_5002683323" description="Gram-positive cocci surface proteins LPxTG domain-containing protein" evidence="3">
    <location>
        <begin position="25"/>
        <end position="222"/>
    </location>
</feature>
<proteinExistence type="predicted"/>